<dbReference type="PROSITE" id="PS50850">
    <property type="entry name" value="MFS"/>
    <property type="match status" value="1"/>
</dbReference>
<evidence type="ECO:0000313" key="6">
    <source>
        <dbReference type="EMBL" id="MXY34777.1"/>
    </source>
</evidence>
<keyword evidence="1 4" id="KW-0812">Transmembrane</keyword>
<evidence type="ECO:0000256" key="4">
    <source>
        <dbReference type="SAM" id="Phobius"/>
    </source>
</evidence>
<feature type="transmembrane region" description="Helical" evidence="4">
    <location>
        <begin position="218"/>
        <end position="236"/>
    </location>
</feature>
<dbReference type="GO" id="GO:0022857">
    <property type="term" value="F:transmembrane transporter activity"/>
    <property type="evidence" value="ECO:0007669"/>
    <property type="project" value="InterPro"/>
</dbReference>
<keyword evidence="2 4" id="KW-1133">Transmembrane helix</keyword>
<feature type="transmembrane region" description="Helical" evidence="4">
    <location>
        <begin position="248"/>
        <end position="270"/>
    </location>
</feature>
<dbReference type="InterPro" id="IPR050327">
    <property type="entry name" value="Proton-linked_MCT"/>
</dbReference>
<evidence type="ECO:0000256" key="2">
    <source>
        <dbReference type="ARBA" id="ARBA00022989"/>
    </source>
</evidence>
<feature type="transmembrane region" description="Helical" evidence="4">
    <location>
        <begin position="50"/>
        <end position="69"/>
    </location>
</feature>
<evidence type="ECO:0000256" key="3">
    <source>
        <dbReference type="ARBA" id="ARBA00023136"/>
    </source>
</evidence>
<feature type="transmembrane region" description="Helical" evidence="4">
    <location>
        <begin position="166"/>
        <end position="190"/>
    </location>
</feature>
<dbReference type="InterPro" id="IPR020846">
    <property type="entry name" value="MFS_dom"/>
</dbReference>
<dbReference type="EMBL" id="VXRY01000489">
    <property type="protein sequence ID" value="MXY34777.1"/>
    <property type="molecule type" value="Genomic_DNA"/>
</dbReference>
<feature type="transmembrane region" description="Helical" evidence="4">
    <location>
        <begin position="374"/>
        <end position="392"/>
    </location>
</feature>
<sequence length="405" mass="42305">MIDKGTVPAKTVNAAILAGCLVAFLSFGFVATFGVFLSPMSEDLGWGRETFSLSVAVQVLTWGIMQPLAGAVADRFGTARVLAFGAVCLGSGFALRGIVTDPTLFILTGVLVGAGIGAGSFPIVIGALGKIVSEERRSFILGLGTAAASLGMFMAAPAATTMIGSIGWSSALIVIGASFALILPVLVFIARVATPSAPGSSATDFSNALGMAFRDRSYLCLFFGFFVCGFHVAFIQTHLPAYVVDLGMAAWIAGSSLALIGLFNVAGSFLSGWSGQVYSKKWVLSGIYFARAVVITAFLLVPVTEFSILAFSAVMGLLWLSTVPLTMGLIAQTQGLRFLSTLAGLVFLSHQTGSFLGAWLGGRIYDLNQDYTPMWWTAVALGLLATLLHIPIREAPGPLALAEES</sequence>
<gene>
    <name evidence="6" type="ORF">F4Y60_11960</name>
</gene>
<feature type="domain" description="Major facilitator superfamily (MFS) profile" evidence="5">
    <location>
        <begin position="12"/>
        <end position="397"/>
    </location>
</feature>
<feature type="transmembrane region" description="Helical" evidence="4">
    <location>
        <begin position="140"/>
        <end position="160"/>
    </location>
</feature>
<dbReference type="SUPFAM" id="SSF103473">
    <property type="entry name" value="MFS general substrate transporter"/>
    <property type="match status" value="1"/>
</dbReference>
<keyword evidence="3 4" id="KW-0472">Membrane</keyword>
<dbReference type="InterPro" id="IPR036259">
    <property type="entry name" value="MFS_trans_sf"/>
</dbReference>
<protein>
    <submittedName>
        <fullName evidence="6">MFS transporter</fullName>
    </submittedName>
</protein>
<name>A0A6B0Y429_9RHOB</name>
<dbReference type="PANTHER" id="PTHR11360:SF284">
    <property type="entry name" value="EG:103B4.3 PROTEIN-RELATED"/>
    <property type="match status" value="1"/>
</dbReference>
<dbReference type="PANTHER" id="PTHR11360">
    <property type="entry name" value="MONOCARBOXYLATE TRANSPORTER"/>
    <property type="match status" value="1"/>
</dbReference>
<organism evidence="6">
    <name type="scientific">Boseongicola sp. SB0664_bin_43</name>
    <dbReference type="NCBI Taxonomy" id="2604844"/>
    <lineage>
        <taxon>Bacteria</taxon>
        <taxon>Pseudomonadati</taxon>
        <taxon>Pseudomonadota</taxon>
        <taxon>Alphaproteobacteria</taxon>
        <taxon>Rhodobacterales</taxon>
        <taxon>Paracoccaceae</taxon>
        <taxon>Boseongicola</taxon>
    </lineage>
</organism>
<feature type="transmembrane region" description="Helical" evidence="4">
    <location>
        <begin position="342"/>
        <end position="362"/>
    </location>
</feature>
<dbReference type="Gene3D" id="1.20.1250.20">
    <property type="entry name" value="MFS general substrate transporter like domains"/>
    <property type="match status" value="2"/>
</dbReference>
<feature type="transmembrane region" description="Helical" evidence="4">
    <location>
        <begin position="307"/>
        <end position="330"/>
    </location>
</feature>
<proteinExistence type="predicted"/>
<dbReference type="CDD" id="cd17355">
    <property type="entry name" value="MFS_YcxA_like"/>
    <property type="match status" value="1"/>
</dbReference>
<accession>A0A6B0Y429</accession>
<dbReference type="Pfam" id="PF07690">
    <property type="entry name" value="MFS_1"/>
    <property type="match status" value="1"/>
</dbReference>
<feature type="transmembrane region" description="Helical" evidence="4">
    <location>
        <begin position="105"/>
        <end position="128"/>
    </location>
</feature>
<dbReference type="InterPro" id="IPR011701">
    <property type="entry name" value="MFS"/>
</dbReference>
<dbReference type="AlphaFoldDB" id="A0A6B0Y429"/>
<comment type="caution">
    <text evidence="6">The sequence shown here is derived from an EMBL/GenBank/DDBJ whole genome shotgun (WGS) entry which is preliminary data.</text>
</comment>
<feature type="transmembrane region" description="Helical" evidence="4">
    <location>
        <begin position="81"/>
        <end position="99"/>
    </location>
</feature>
<reference evidence="6" key="1">
    <citation type="submission" date="2019-09" db="EMBL/GenBank/DDBJ databases">
        <title>Characterisation of the sponge microbiome using genome-centric metagenomics.</title>
        <authorList>
            <person name="Engelberts J.P."/>
            <person name="Robbins S.J."/>
            <person name="De Goeij J.M."/>
            <person name="Aranda M."/>
            <person name="Bell S.C."/>
            <person name="Webster N.S."/>
        </authorList>
    </citation>
    <scope>NUCLEOTIDE SEQUENCE</scope>
    <source>
        <strain evidence="6">SB0664_bin_43</strain>
    </source>
</reference>
<feature type="transmembrane region" description="Helical" evidence="4">
    <location>
        <begin position="12"/>
        <end position="38"/>
    </location>
</feature>
<evidence type="ECO:0000256" key="1">
    <source>
        <dbReference type="ARBA" id="ARBA00022692"/>
    </source>
</evidence>
<feature type="transmembrane region" description="Helical" evidence="4">
    <location>
        <begin position="282"/>
        <end position="301"/>
    </location>
</feature>
<evidence type="ECO:0000259" key="5">
    <source>
        <dbReference type="PROSITE" id="PS50850"/>
    </source>
</evidence>